<dbReference type="Pfam" id="PF04996">
    <property type="entry name" value="AstB"/>
    <property type="match status" value="1"/>
</dbReference>
<keyword evidence="2 4" id="KW-0378">Hydrolase</keyword>
<feature type="region of interest" description="Disordered" evidence="3">
    <location>
        <begin position="23"/>
        <end position="61"/>
    </location>
</feature>
<dbReference type="InterPro" id="IPR007079">
    <property type="entry name" value="SuccinylArg_d-Hdrlase_AstB"/>
</dbReference>
<dbReference type="Proteomes" id="UP000032702">
    <property type="component" value="Unassembled WGS sequence"/>
</dbReference>
<dbReference type="PANTHER" id="PTHR30420:SF2">
    <property type="entry name" value="N-SUCCINYLARGININE DIHYDROLASE"/>
    <property type="match status" value="1"/>
</dbReference>
<reference evidence="4 5" key="1">
    <citation type="submission" date="2006-04" db="EMBL/GenBank/DDBJ databases">
        <authorList>
            <person name="Nierman W.C."/>
        </authorList>
    </citation>
    <scope>NUCLEOTIDE SEQUENCE [LARGE SCALE GENOMIC DNA]</scope>
    <source>
        <strain evidence="4 5">DW4/3-1</strain>
    </source>
</reference>
<evidence type="ECO:0000313" key="5">
    <source>
        <dbReference type="Proteomes" id="UP000032702"/>
    </source>
</evidence>
<comment type="caution">
    <text evidence="4">The sequence shown here is derived from an EMBL/GenBank/DDBJ whole genome shotgun (WGS) entry which is preliminary data.</text>
</comment>
<dbReference type="Gene3D" id="3.75.10.20">
    <property type="entry name" value="Succinylarginine dihydrolase"/>
    <property type="match status" value="1"/>
</dbReference>
<dbReference type="PATRIC" id="fig|378806.16.peg.392"/>
<sequence>MGAPWWRHAFSHVAALIHGFPPRAGLPQSKHPPQVRSRGHLHPLAAGNQPRARREVPAPSSRAVLPDGSMAIIAPVESQETETARRFLERVVAERNPVKQVHYLDLRQSMNNGGGPACLRQRICLTDAERAAVKANVFYTPDLHDALADWVTKHYRETLYPEDLKDPALARETMTALDVLTRLLKLGSVYDFQQ</sequence>
<evidence type="ECO:0000313" key="4">
    <source>
        <dbReference type="EMBL" id="EAU61695.1"/>
    </source>
</evidence>
<evidence type="ECO:0000256" key="1">
    <source>
        <dbReference type="ARBA" id="ARBA00022503"/>
    </source>
</evidence>
<organism evidence="4 5">
    <name type="scientific">Stigmatella aurantiaca (strain DW4/3-1)</name>
    <dbReference type="NCBI Taxonomy" id="378806"/>
    <lineage>
        <taxon>Bacteria</taxon>
        <taxon>Pseudomonadati</taxon>
        <taxon>Myxococcota</taxon>
        <taxon>Myxococcia</taxon>
        <taxon>Myxococcales</taxon>
        <taxon>Cystobacterineae</taxon>
        <taxon>Archangiaceae</taxon>
        <taxon>Stigmatella</taxon>
    </lineage>
</organism>
<dbReference type="GO" id="GO:0006525">
    <property type="term" value="P:arginine metabolic process"/>
    <property type="evidence" value="ECO:0007669"/>
    <property type="project" value="UniProtKB-KW"/>
</dbReference>
<dbReference type="PANTHER" id="PTHR30420">
    <property type="entry name" value="N-SUCCINYLARGININE DIHYDROLASE"/>
    <property type="match status" value="1"/>
</dbReference>
<dbReference type="GO" id="GO:0009015">
    <property type="term" value="F:N-succinylarginine dihydrolase activity"/>
    <property type="evidence" value="ECO:0007669"/>
    <property type="project" value="InterPro"/>
</dbReference>
<accession>Q08MJ0</accession>
<evidence type="ECO:0000256" key="3">
    <source>
        <dbReference type="SAM" id="MobiDB-lite"/>
    </source>
</evidence>
<protein>
    <submittedName>
        <fullName evidence="4">Succinylarginine dihydrolase</fullName>
        <ecNumber evidence="4">3.-.-.-</ecNumber>
    </submittedName>
</protein>
<name>Q08MJ0_STIAD</name>
<dbReference type="SUPFAM" id="SSF55909">
    <property type="entry name" value="Pentein"/>
    <property type="match status" value="1"/>
</dbReference>
<dbReference type="InterPro" id="IPR037031">
    <property type="entry name" value="AstB_sf"/>
</dbReference>
<keyword evidence="1" id="KW-0056">Arginine metabolism</keyword>
<proteinExistence type="predicted"/>
<dbReference type="EC" id="3.-.-.-" evidence="4"/>
<gene>
    <name evidence="4" type="ORF">STIAU_1589</name>
</gene>
<dbReference type="AlphaFoldDB" id="Q08MJ0"/>
<dbReference type="EMBL" id="AAMD01000357">
    <property type="protein sequence ID" value="EAU61695.1"/>
    <property type="molecule type" value="Genomic_DNA"/>
</dbReference>
<evidence type="ECO:0000256" key="2">
    <source>
        <dbReference type="ARBA" id="ARBA00022801"/>
    </source>
</evidence>